<evidence type="ECO:0000313" key="3">
    <source>
        <dbReference type="Proteomes" id="UP000015531"/>
    </source>
</evidence>
<dbReference type="EMBL" id="ATDP01000081">
    <property type="protein sequence ID" value="EQB15932.1"/>
    <property type="molecule type" value="Genomic_DNA"/>
</dbReference>
<proteinExistence type="predicted"/>
<dbReference type="InterPro" id="IPR036388">
    <property type="entry name" value="WH-like_DNA-bd_sf"/>
</dbReference>
<dbReference type="RefSeq" id="WP_021225627.1">
    <property type="nucleotide sequence ID" value="NZ_ATDP01000081.1"/>
</dbReference>
<dbReference type="GO" id="GO:0003700">
    <property type="term" value="F:DNA-binding transcription factor activity"/>
    <property type="evidence" value="ECO:0007669"/>
    <property type="project" value="InterPro"/>
</dbReference>
<sequence>MKSVDTVATEFGEVGRRLHRFLDNRMAKQGASLAQTKLLCFLEKAEEDACATDIAEYYGLAPRTVTQALDLLERDGLVRRRPDPADRRVKLVTITHAGRDAMQTTEPMRLALLEQVFGALDQERMSDFTQALELLSKALTEAERIEAN</sequence>
<keyword evidence="3" id="KW-1185">Reference proteome</keyword>
<dbReference type="PANTHER" id="PTHR33164">
    <property type="entry name" value="TRANSCRIPTIONAL REGULATOR, MARR FAMILY"/>
    <property type="match status" value="1"/>
</dbReference>
<dbReference type="Gene3D" id="1.10.10.10">
    <property type="entry name" value="Winged helix-like DNA-binding domain superfamily/Winged helix DNA-binding domain"/>
    <property type="match status" value="1"/>
</dbReference>
<dbReference type="Proteomes" id="UP000015531">
    <property type="component" value="Unassembled WGS sequence"/>
</dbReference>
<feature type="domain" description="HTH marR-type" evidence="1">
    <location>
        <begin position="4"/>
        <end position="137"/>
    </location>
</feature>
<dbReference type="InterPro" id="IPR000835">
    <property type="entry name" value="HTH_MarR-typ"/>
</dbReference>
<dbReference type="PANTHER" id="PTHR33164:SF43">
    <property type="entry name" value="HTH-TYPE TRANSCRIPTIONAL REPRESSOR YETL"/>
    <property type="match status" value="1"/>
</dbReference>
<dbReference type="OrthoDB" id="582199at2"/>
<name>T0HS89_9SPHN</name>
<dbReference type="PROSITE" id="PS50995">
    <property type="entry name" value="HTH_MARR_2"/>
    <property type="match status" value="1"/>
</dbReference>
<organism evidence="2 3">
    <name type="scientific">Sphingobium lactosutens DS20</name>
    <dbReference type="NCBI Taxonomy" id="1331060"/>
    <lineage>
        <taxon>Bacteria</taxon>
        <taxon>Pseudomonadati</taxon>
        <taxon>Pseudomonadota</taxon>
        <taxon>Alphaproteobacteria</taxon>
        <taxon>Sphingomonadales</taxon>
        <taxon>Sphingomonadaceae</taxon>
        <taxon>Sphingobium</taxon>
    </lineage>
</organism>
<comment type="caution">
    <text evidence="2">The sequence shown here is derived from an EMBL/GenBank/DDBJ whole genome shotgun (WGS) entry which is preliminary data.</text>
</comment>
<dbReference type="PATRIC" id="fig|1331060.3.peg.1800"/>
<dbReference type="eggNOG" id="COG1846">
    <property type="taxonomic scope" value="Bacteria"/>
</dbReference>
<evidence type="ECO:0000313" key="2">
    <source>
        <dbReference type="EMBL" id="EQB15932.1"/>
    </source>
</evidence>
<gene>
    <name evidence="2" type="ORF">RLDS_09450</name>
</gene>
<dbReference type="SMART" id="SM00347">
    <property type="entry name" value="HTH_MARR"/>
    <property type="match status" value="1"/>
</dbReference>
<accession>T0HS89</accession>
<dbReference type="SUPFAM" id="SSF46785">
    <property type="entry name" value="Winged helix' DNA-binding domain"/>
    <property type="match status" value="1"/>
</dbReference>
<reference evidence="2 3" key="1">
    <citation type="journal article" date="2013" name="Genome Announc.">
        <title>Draft Genome Sequence of Sphingobium lactosutens Strain DS20T, Isolated from a Hexachlorocyclohexane Dumpsite.</title>
        <authorList>
            <person name="Kumar R."/>
            <person name="Dwivedi V."/>
            <person name="Negi V."/>
            <person name="Khurana J.P."/>
            <person name="Lal R."/>
        </authorList>
    </citation>
    <scope>NUCLEOTIDE SEQUENCE [LARGE SCALE GENOMIC DNA]</scope>
    <source>
        <strain evidence="2 3">DS20</strain>
    </source>
</reference>
<dbReference type="Pfam" id="PF01047">
    <property type="entry name" value="MarR"/>
    <property type="match status" value="1"/>
</dbReference>
<dbReference type="AlphaFoldDB" id="T0HS89"/>
<protein>
    <recommendedName>
        <fullName evidence="1">HTH marR-type domain-containing protein</fullName>
    </recommendedName>
</protein>
<dbReference type="GO" id="GO:0006950">
    <property type="term" value="P:response to stress"/>
    <property type="evidence" value="ECO:0007669"/>
    <property type="project" value="TreeGrafter"/>
</dbReference>
<dbReference type="InterPro" id="IPR036390">
    <property type="entry name" value="WH_DNA-bd_sf"/>
</dbReference>
<dbReference type="InterPro" id="IPR039422">
    <property type="entry name" value="MarR/SlyA-like"/>
</dbReference>
<dbReference type="PRINTS" id="PR00598">
    <property type="entry name" value="HTHMARR"/>
</dbReference>
<evidence type="ECO:0000259" key="1">
    <source>
        <dbReference type="PROSITE" id="PS50995"/>
    </source>
</evidence>